<feature type="compositionally biased region" description="Basic and acidic residues" evidence="1">
    <location>
        <begin position="314"/>
        <end position="336"/>
    </location>
</feature>
<accession>A0A2H3E1W5</accession>
<keyword evidence="2" id="KW-0472">Membrane</keyword>
<name>A0A2H3E1W5_ARMGA</name>
<evidence type="ECO:0000313" key="3">
    <source>
        <dbReference type="EMBL" id="PBK93686.1"/>
    </source>
</evidence>
<reference evidence="4" key="1">
    <citation type="journal article" date="2017" name="Nat. Ecol. Evol.">
        <title>Genome expansion and lineage-specific genetic innovations in the forest pathogenic fungi Armillaria.</title>
        <authorList>
            <person name="Sipos G."/>
            <person name="Prasanna A.N."/>
            <person name="Walter M.C."/>
            <person name="O'Connor E."/>
            <person name="Balint B."/>
            <person name="Krizsan K."/>
            <person name="Kiss B."/>
            <person name="Hess J."/>
            <person name="Varga T."/>
            <person name="Slot J."/>
            <person name="Riley R."/>
            <person name="Boka B."/>
            <person name="Rigling D."/>
            <person name="Barry K."/>
            <person name="Lee J."/>
            <person name="Mihaltcheva S."/>
            <person name="LaButti K."/>
            <person name="Lipzen A."/>
            <person name="Waldron R."/>
            <person name="Moloney N.M."/>
            <person name="Sperisen C."/>
            <person name="Kredics L."/>
            <person name="Vagvoelgyi C."/>
            <person name="Patrignani A."/>
            <person name="Fitzpatrick D."/>
            <person name="Nagy I."/>
            <person name="Doyle S."/>
            <person name="Anderson J.B."/>
            <person name="Grigoriev I.V."/>
            <person name="Gueldener U."/>
            <person name="Muensterkoetter M."/>
            <person name="Nagy L.G."/>
        </authorList>
    </citation>
    <scope>NUCLEOTIDE SEQUENCE [LARGE SCALE GENOMIC DNA]</scope>
    <source>
        <strain evidence="4">Ar21-2</strain>
    </source>
</reference>
<evidence type="ECO:0000256" key="1">
    <source>
        <dbReference type="SAM" id="MobiDB-lite"/>
    </source>
</evidence>
<dbReference type="EMBL" id="KZ293656">
    <property type="protein sequence ID" value="PBK93686.1"/>
    <property type="molecule type" value="Genomic_DNA"/>
</dbReference>
<dbReference type="AlphaFoldDB" id="A0A2H3E1W5"/>
<sequence length="372" mass="41143">MADGPGDLTAADISFIVQELDAELNANILDSLLHGVYTGILAITLWNIFIANSRPNGKAMVAVIVLLHILTTINFAFQWSYMRSTLVDDAQDLWTKSLKIFEAGDTSFLETGITSAICTILADSTMIWRCWMVWGRRWSITILPVLCLVSAIVFKIIYIHRQLTNGTIDDLLTPVLYASFSLATTLWCTLLIIYRVWTVGRTNERGLGAYRHVVEVLIESSALYSASLILFVAFFAHNDWAANYLDPITGIARGVAPTLLVGRVAAGHARPDDSWEGSIMTSLRFGQGRAQESAQEGTLISINLYDDVEAQSVDDSHGSQEGDRTQRVALDDNAENRREKADYDLSVRIAGPFSNEASGENGLHLWQTRHGD</sequence>
<protein>
    <submittedName>
        <fullName evidence="3">Uncharacterized protein</fullName>
    </submittedName>
</protein>
<keyword evidence="2" id="KW-0812">Transmembrane</keyword>
<feature type="transmembrane region" description="Helical" evidence="2">
    <location>
        <begin position="171"/>
        <end position="197"/>
    </location>
</feature>
<feature type="transmembrane region" description="Helical" evidence="2">
    <location>
        <begin position="59"/>
        <end position="77"/>
    </location>
</feature>
<evidence type="ECO:0000256" key="2">
    <source>
        <dbReference type="SAM" id="Phobius"/>
    </source>
</evidence>
<dbReference type="Proteomes" id="UP000217790">
    <property type="component" value="Unassembled WGS sequence"/>
</dbReference>
<dbReference type="OrthoDB" id="3038148at2759"/>
<keyword evidence="4" id="KW-1185">Reference proteome</keyword>
<keyword evidence="2" id="KW-1133">Transmembrane helix</keyword>
<feature type="transmembrane region" description="Helical" evidence="2">
    <location>
        <begin position="138"/>
        <end position="159"/>
    </location>
</feature>
<feature type="transmembrane region" description="Helical" evidence="2">
    <location>
        <begin position="217"/>
        <end position="236"/>
    </location>
</feature>
<organism evidence="3 4">
    <name type="scientific">Armillaria gallica</name>
    <name type="common">Bulbous honey fungus</name>
    <name type="synonym">Armillaria bulbosa</name>
    <dbReference type="NCBI Taxonomy" id="47427"/>
    <lineage>
        <taxon>Eukaryota</taxon>
        <taxon>Fungi</taxon>
        <taxon>Dikarya</taxon>
        <taxon>Basidiomycota</taxon>
        <taxon>Agaricomycotina</taxon>
        <taxon>Agaricomycetes</taxon>
        <taxon>Agaricomycetidae</taxon>
        <taxon>Agaricales</taxon>
        <taxon>Marasmiineae</taxon>
        <taxon>Physalacriaceae</taxon>
        <taxon>Armillaria</taxon>
    </lineage>
</organism>
<gene>
    <name evidence="3" type="ORF">ARMGADRAFT_1079977</name>
</gene>
<dbReference type="InParanoid" id="A0A2H3E1W5"/>
<proteinExistence type="predicted"/>
<feature type="transmembrane region" description="Helical" evidence="2">
    <location>
        <begin position="32"/>
        <end position="52"/>
    </location>
</feature>
<feature type="region of interest" description="Disordered" evidence="1">
    <location>
        <begin position="311"/>
        <end position="336"/>
    </location>
</feature>
<evidence type="ECO:0000313" key="4">
    <source>
        <dbReference type="Proteomes" id="UP000217790"/>
    </source>
</evidence>